<reference evidence="1" key="1">
    <citation type="submission" date="2014-11" db="EMBL/GenBank/DDBJ databases">
        <authorList>
            <person name="Amaro Gonzalez C."/>
        </authorList>
    </citation>
    <scope>NUCLEOTIDE SEQUENCE</scope>
</reference>
<name>A0A0E9Q3I9_ANGAN</name>
<accession>A0A0E9Q3I9</accession>
<dbReference type="EMBL" id="GBXM01097480">
    <property type="protein sequence ID" value="JAH11097.1"/>
    <property type="molecule type" value="Transcribed_RNA"/>
</dbReference>
<organism evidence="1">
    <name type="scientific">Anguilla anguilla</name>
    <name type="common">European freshwater eel</name>
    <name type="synonym">Muraena anguilla</name>
    <dbReference type="NCBI Taxonomy" id="7936"/>
    <lineage>
        <taxon>Eukaryota</taxon>
        <taxon>Metazoa</taxon>
        <taxon>Chordata</taxon>
        <taxon>Craniata</taxon>
        <taxon>Vertebrata</taxon>
        <taxon>Euteleostomi</taxon>
        <taxon>Actinopterygii</taxon>
        <taxon>Neopterygii</taxon>
        <taxon>Teleostei</taxon>
        <taxon>Anguilliformes</taxon>
        <taxon>Anguillidae</taxon>
        <taxon>Anguilla</taxon>
    </lineage>
</organism>
<evidence type="ECO:0000313" key="1">
    <source>
        <dbReference type="EMBL" id="JAH11097.1"/>
    </source>
</evidence>
<dbReference type="AlphaFoldDB" id="A0A0E9Q3I9"/>
<sequence>MSNGKSPDSNPTTGRERFLRDDCPALGKIQFFDAGQMFCLR</sequence>
<protein>
    <submittedName>
        <fullName evidence="1">Uncharacterized protein</fullName>
    </submittedName>
</protein>
<reference evidence="1" key="2">
    <citation type="journal article" date="2015" name="Fish Shellfish Immunol.">
        <title>Early steps in the European eel (Anguilla anguilla)-Vibrio vulnificus interaction in the gills: Role of the RtxA13 toxin.</title>
        <authorList>
            <person name="Callol A."/>
            <person name="Pajuelo D."/>
            <person name="Ebbesson L."/>
            <person name="Teles M."/>
            <person name="MacKenzie S."/>
            <person name="Amaro C."/>
        </authorList>
    </citation>
    <scope>NUCLEOTIDE SEQUENCE</scope>
</reference>
<proteinExistence type="predicted"/>